<protein>
    <recommendedName>
        <fullName evidence="5">Putative pre-16S rRNA nuclease</fullName>
        <ecNumber evidence="5">3.1.-.-</ecNumber>
    </recommendedName>
</protein>
<comment type="caution">
    <text evidence="7">The sequence shown here is derived from an EMBL/GenBank/DDBJ whole genome shotgun (WGS) entry which is preliminary data.</text>
</comment>
<comment type="subcellular location">
    <subcellularLocation>
        <location evidence="5">Cytoplasm</location>
    </subcellularLocation>
</comment>
<gene>
    <name evidence="7" type="primary">ruvX</name>
    <name evidence="7" type="ORF">PF021_08070</name>
</gene>
<dbReference type="CDD" id="cd16964">
    <property type="entry name" value="YqgF"/>
    <property type="match status" value="1"/>
</dbReference>
<comment type="similarity">
    <text evidence="5">Belongs to the YqgF HJR family.</text>
</comment>
<dbReference type="InterPro" id="IPR006641">
    <property type="entry name" value="YqgF/RNaseH-like_dom"/>
</dbReference>
<evidence type="ECO:0000313" key="8">
    <source>
        <dbReference type="Proteomes" id="UP001210261"/>
    </source>
</evidence>
<dbReference type="NCBIfam" id="TIGR00250">
    <property type="entry name" value="RNAse_H_YqgF"/>
    <property type="match status" value="1"/>
</dbReference>
<keyword evidence="8" id="KW-1185">Reference proteome</keyword>
<keyword evidence="2 5" id="KW-0690">Ribosome biogenesis</keyword>
<dbReference type="PANTHER" id="PTHR33317">
    <property type="entry name" value="POLYNUCLEOTIDYL TRANSFERASE, RIBONUCLEASE H-LIKE SUPERFAMILY PROTEIN"/>
    <property type="match status" value="1"/>
</dbReference>
<evidence type="ECO:0000256" key="1">
    <source>
        <dbReference type="ARBA" id="ARBA00022490"/>
    </source>
</evidence>
<dbReference type="InterPro" id="IPR005227">
    <property type="entry name" value="YqgF"/>
</dbReference>
<keyword evidence="4 5" id="KW-0378">Hydrolase</keyword>
<evidence type="ECO:0000256" key="5">
    <source>
        <dbReference type="HAMAP-Rule" id="MF_00651"/>
    </source>
</evidence>
<accession>A0ABT4VFY3</accession>
<dbReference type="SUPFAM" id="SSF53098">
    <property type="entry name" value="Ribonuclease H-like"/>
    <property type="match status" value="1"/>
</dbReference>
<dbReference type="Pfam" id="PF03652">
    <property type="entry name" value="RuvX"/>
    <property type="match status" value="1"/>
</dbReference>
<dbReference type="EC" id="3.1.-.-" evidence="5"/>
<dbReference type="RefSeq" id="WP_271021980.1">
    <property type="nucleotide sequence ID" value="NZ_JAQHXR010000007.1"/>
</dbReference>
<reference evidence="7 8" key="1">
    <citation type="submission" date="2023-01" db="EMBL/GenBank/DDBJ databases">
        <title>Description of Helicobacter ibis sp. nov. isolated from faecal droppings of black-faced ibis (Theristicus melanopis).</title>
        <authorList>
            <person name="Lopez-Cantillo M."/>
            <person name="Vidal-Veuthey B."/>
            <person name="Mella A."/>
            <person name="De La Haba R."/>
            <person name="Collado L."/>
        </authorList>
    </citation>
    <scope>NUCLEOTIDE SEQUENCE [LARGE SCALE GENOMIC DNA]</scope>
    <source>
        <strain evidence="7 8">A82</strain>
    </source>
</reference>
<evidence type="ECO:0000256" key="2">
    <source>
        <dbReference type="ARBA" id="ARBA00022517"/>
    </source>
</evidence>
<dbReference type="EMBL" id="JAQHXR010000007">
    <property type="protein sequence ID" value="MDA3969619.1"/>
    <property type="molecule type" value="Genomic_DNA"/>
</dbReference>
<evidence type="ECO:0000256" key="3">
    <source>
        <dbReference type="ARBA" id="ARBA00022722"/>
    </source>
</evidence>
<dbReference type="InterPro" id="IPR037027">
    <property type="entry name" value="YqgF/RNaseH-like_dom_sf"/>
</dbReference>
<comment type="function">
    <text evidence="5">Could be a nuclease involved in processing of the 5'-end of pre-16S rRNA.</text>
</comment>
<feature type="domain" description="YqgF/RNase H-like" evidence="6">
    <location>
        <begin position="1"/>
        <end position="96"/>
    </location>
</feature>
<dbReference type="NCBIfam" id="NF001026">
    <property type="entry name" value="PRK00109.2-2"/>
    <property type="match status" value="1"/>
</dbReference>
<evidence type="ECO:0000259" key="6">
    <source>
        <dbReference type="SMART" id="SM00732"/>
    </source>
</evidence>
<organism evidence="7 8">
    <name type="scientific">Helicobacter ibis</name>
    <dbReference type="NCBI Taxonomy" id="2962633"/>
    <lineage>
        <taxon>Bacteria</taxon>
        <taxon>Pseudomonadati</taxon>
        <taxon>Campylobacterota</taxon>
        <taxon>Epsilonproteobacteria</taxon>
        <taxon>Campylobacterales</taxon>
        <taxon>Helicobacteraceae</taxon>
        <taxon>Helicobacter</taxon>
    </lineage>
</organism>
<dbReference type="SMART" id="SM00732">
    <property type="entry name" value="YqgFc"/>
    <property type="match status" value="1"/>
</dbReference>
<keyword evidence="1 5" id="KW-0963">Cytoplasm</keyword>
<dbReference type="Proteomes" id="UP001210261">
    <property type="component" value="Unassembled WGS sequence"/>
</dbReference>
<sequence>MIALDIGLKRIGIAQNRLGIAIPLNPIIRKNRNQAANELNKIIQTINPKIIIIGIPKDGNAEEEMTRRIKHFVSLLDISSNIKIVYVDESFSTFEAEERIKEIKKNRKNGTIDSIAASIILERYLMSQK</sequence>
<evidence type="ECO:0000256" key="4">
    <source>
        <dbReference type="ARBA" id="ARBA00022801"/>
    </source>
</evidence>
<dbReference type="InterPro" id="IPR012337">
    <property type="entry name" value="RNaseH-like_sf"/>
</dbReference>
<dbReference type="PANTHER" id="PTHR33317:SF4">
    <property type="entry name" value="POLYNUCLEOTIDYL TRANSFERASE, RIBONUCLEASE H-LIKE SUPERFAMILY PROTEIN"/>
    <property type="match status" value="1"/>
</dbReference>
<dbReference type="Gene3D" id="3.30.420.140">
    <property type="entry name" value="YqgF/RNase H-like domain"/>
    <property type="match status" value="1"/>
</dbReference>
<evidence type="ECO:0000313" key="7">
    <source>
        <dbReference type="EMBL" id="MDA3969619.1"/>
    </source>
</evidence>
<keyword evidence="3 5" id="KW-0540">Nuclease</keyword>
<name>A0ABT4VFY3_9HELI</name>
<dbReference type="HAMAP" id="MF_00651">
    <property type="entry name" value="Nuclease_YqgF"/>
    <property type="match status" value="1"/>
</dbReference>
<proteinExistence type="inferred from homology"/>